<feature type="signal peptide" evidence="1">
    <location>
        <begin position="1"/>
        <end position="18"/>
    </location>
</feature>
<organism evidence="2 3">
    <name type="scientific">Rhynchosporium graminicola</name>
    <dbReference type="NCBI Taxonomy" id="2792576"/>
    <lineage>
        <taxon>Eukaryota</taxon>
        <taxon>Fungi</taxon>
        <taxon>Dikarya</taxon>
        <taxon>Ascomycota</taxon>
        <taxon>Pezizomycotina</taxon>
        <taxon>Leotiomycetes</taxon>
        <taxon>Helotiales</taxon>
        <taxon>Ploettnerulaceae</taxon>
        <taxon>Rhynchosporium</taxon>
    </lineage>
</organism>
<keyword evidence="1" id="KW-0732">Signal</keyword>
<feature type="chain" id="PRO_5009445199" description="Secreted protein" evidence="1">
    <location>
        <begin position="19"/>
        <end position="65"/>
    </location>
</feature>
<evidence type="ECO:0000313" key="3">
    <source>
        <dbReference type="Proteomes" id="UP000178129"/>
    </source>
</evidence>
<dbReference type="InParanoid" id="A0A1E1JRR1"/>
<dbReference type="EMBL" id="FJUW01000002">
    <property type="protein sequence ID" value="CZS88537.1"/>
    <property type="molecule type" value="Genomic_DNA"/>
</dbReference>
<protein>
    <recommendedName>
        <fullName evidence="4">Secreted protein</fullName>
    </recommendedName>
</protein>
<name>A0A1E1JRR1_9HELO</name>
<accession>A0A1E1JRR1</accession>
<sequence length="65" mass="7289">MSPVVISLLLRILRSTFAAPCTIKRSVFDAIARTLSRSQTILILDSKVKDGSKSEMLGIDRLRLW</sequence>
<gene>
    <name evidence="2" type="ORF">RCO7_14118</name>
</gene>
<evidence type="ECO:0008006" key="4">
    <source>
        <dbReference type="Google" id="ProtNLM"/>
    </source>
</evidence>
<reference evidence="3" key="1">
    <citation type="submission" date="2016-03" db="EMBL/GenBank/DDBJ databases">
        <authorList>
            <person name="Ploux O."/>
        </authorList>
    </citation>
    <scope>NUCLEOTIDE SEQUENCE [LARGE SCALE GENOMIC DNA]</scope>
    <source>
        <strain evidence="3">UK7</strain>
    </source>
</reference>
<evidence type="ECO:0000313" key="2">
    <source>
        <dbReference type="EMBL" id="CZS88537.1"/>
    </source>
</evidence>
<evidence type="ECO:0000256" key="1">
    <source>
        <dbReference type="SAM" id="SignalP"/>
    </source>
</evidence>
<dbReference type="AlphaFoldDB" id="A0A1E1JRR1"/>
<comment type="caution">
    <text evidence="2">The sequence shown here is derived from an EMBL/GenBank/DDBJ whole genome shotgun (WGS) entry which is preliminary data.</text>
</comment>
<keyword evidence="3" id="KW-1185">Reference proteome</keyword>
<dbReference type="Proteomes" id="UP000178129">
    <property type="component" value="Unassembled WGS sequence"/>
</dbReference>
<proteinExistence type="predicted"/>